<feature type="region of interest" description="Disordered" evidence="4">
    <location>
        <begin position="413"/>
        <end position="442"/>
    </location>
</feature>
<evidence type="ECO:0000256" key="4">
    <source>
        <dbReference type="SAM" id="MobiDB-lite"/>
    </source>
</evidence>
<evidence type="ECO:0000256" key="2">
    <source>
        <dbReference type="ARBA" id="ARBA00022803"/>
    </source>
</evidence>
<keyword evidence="2 3" id="KW-0802">TPR repeat</keyword>
<name>A0A6S6T9G9_9BACT</name>
<dbReference type="AlphaFoldDB" id="A0A6S6T9G9"/>
<gene>
    <name evidence="5" type="ORF">HELGO_WM14826</name>
</gene>
<evidence type="ECO:0000313" key="5">
    <source>
        <dbReference type="EMBL" id="CAA6811546.1"/>
    </source>
</evidence>
<evidence type="ECO:0000256" key="3">
    <source>
        <dbReference type="PROSITE-ProRule" id="PRU00339"/>
    </source>
</evidence>
<dbReference type="Pfam" id="PF13432">
    <property type="entry name" value="TPR_16"/>
    <property type="match status" value="1"/>
</dbReference>
<dbReference type="PANTHER" id="PTHR44943:SF4">
    <property type="entry name" value="TPR REPEAT-CONTAINING PROTEIN MJ0798"/>
    <property type="match status" value="1"/>
</dbReference>
<dbReference type="EMBL" id="CACVAQ010000177">
    <property type="protein sequence ID" value="CAA6811546.1"/>
    <property type="molecule type" value="Genomic_DNA"/>
</dbReference>
<dbReference type="PROSITE" id="PS50005">
    <property type="entry name" value="TPR"/>
    <property type="match status" value="1"/>
</dbReference>
<dbReference type="InterPro" id="IPR051685">
    <property type="entry name" value="Ycf3/AcsC/BcsC/TPR_MFPF"/>
</dbReference>
<reference evidence="5" key="1">
    <citation type="submission" date="2020-01" db="EMBL/GenBank/DDBJ databases">
        <authorList>
            <person name="Meier V. D."/>
            <person name="Meier V D."/>
        </authorList>
    </citation>
    <scope>NUCLEOTIDE SEQUENCE</scope>
    <source>
        <strain evidence="5">HLG_WM_MAG_10</strain>
    </source>
</reference>
<keyword evidence="1" id="KW-0677">Repeat</keyword>
<dbReference type="Pfam" id="PF13174">
    <property type="entry name" value="TPR_6"/>
    <property type="match status" value="1"/>
</dbReference>
<evidence type="ECO:0000256" key="1">
    <source>
        <dbReference type="ARBA" id="ARBA00022737"/>
    </source>
</evidence>
<dbReference type="Gene3D" id="1.25.40.10">
    <property type="entry name" value="Tetratricopeptide repeat domain"/>
    <property type="match status" value="1"/>
</dbReference>
<proteinExistence type="predicted"/>
<dbReference type="InterPro" id="IPR019734">
    <property type="entry name" value="TPR_rpt"/>
</dbReference>
<accession>A0A6S6T9G9</accession>
<organism evidence="5">
    <name type="scientific">uncultured Aureispira sp</name>
    <dbReference type="NCBI Taxonomy" id="1331704"/>
    <lineage>
        <taxon>Bacteria</taxon>
        <taxon>Pseudomonadati</taxon>
        <taxon>Bacteroidota</taxon>
        <taxon>Saprospiria</taxon>
        <taxon>Saprospirales</taxon>
        <taxon>Saprospiraceae</taxon>
        <taxon>Aureispira</taxon>
        <taxon>environmental samples</taxon>
    </lineage>
</organism>
<dbReference type="SMART" id="SM00028">
    <property type="entry name" value="TPR"/>
    <property type="match status" value="5"/>
</dbReference>
<sequence>MANTLIHTLLNADDARILSTLDQLDAATIKEAKDALILLWQIHPDEEIKDKALAHLAPLLEEAERHQVETTFSVFKSILDFMPWMGDYTSLQAENFAQFIKGKAHYEPIIVGSTIWVEYYLDLGRKLYMMFDLVEEAKVCFEGIVQYAPKNEEALYALGRLAERDHEMETALKYYEDCIANNPNHIYGLLQLGILKATIFEDYKGAITCYDKVVELEPFMAEIYVRIAEAHYALKDIKRARQFIDIALDINEYQEEALNLLGQIQWHNEKDIDAAIETFEKGLDHEIHGDSSLLLASLGDLYNTHLGEHDKAKIYYEKSLKVDPRQAQTLRKLVLILENIYQDYGAVSMCYETYFVTEKTDPTLYIDYASFLIKYMHDYAFAKVQLEQALRIDAENEAGLKLLRQISEYLSDDPDDADSLEENDDDLDDFDDFVGGGAAGDN</sequence>
<feature type="repeat" description="TPR" evidence="3">
    <location>
        <begin position="152"/>
        <end position="185"/>
    </location>
</feature>
<dbReference type="Pfam" id="PF13181">
    <property type="entry name" value="TPR_8"/>
    <property type="match status" value="2"/>
</dbReference>
<feature type="compositionally biased region" description="Acidic residues" evidence="4">
    <location>
        <begin position="413"/>
        <end position="432"/>
    </location>
</feature>
<dbReference type="SUPFAM" id="SSF48452">
    <property type="entry name" value="TPR-like"/>
    <property type="match status" value="1"/>
</dbReference>
<dbReference type="PANTHER" id="PTHR44943">
    <property type="entry name" value="CELLULOSE SYNTHASE OPERON PROTEIN C"/>
    <property type="match status" value="1"/>
</dbReference>
<protein>
    <submittedName>
        <fullName evidence="5">Uncharacterized protein</fullName>
    </submittedName>
</protein>
<dbReference type="InterPro" id="IPR011990">
    <property type="entry name" value="TPR-like_helical_dom_sf"/>
</dbReference>